<reference evidence="2" key="2">
    <citation type="submission" date="2021-03" db="EMBL/GenBank/DDBJ databases">
        <authorList>
            <person name="Cao W."/>
        </authorList>
    </citation>
    <scope>NUCLEOTIDE SEQUENCE</scope>
    <source>
        <strain evidence="2">110414</strain>
    </source>
</reference>
<sequence length="179" mass="19427">MRVALPFLLLFIGSAASAREFPGERFTRFSGFDLGRTTLADVQARFGSSRIRESGDAGEYLAEICYAAPFGDVRFMSPEIGGGVHLLGYAIDGIKSTSDCPASRHVLPAGAAGLELGMTRRRFQSILGTHVDWTPDTGSARFEFKTTMPSASVDTTISIIGTFRGDRLIKLVVWRIEST</sequence>
<keyword evidence="1" id="KW-0732">Signal</keyword>
<dbReference type="AlphaFoldDB" id="A0A940X4P3"/>
<dbReference type="RefSeq" id="WP_210536244.1">
    <property type="nucleotide sequence ID" value="NZ_JAGKTC010000002.1"/>
</dbReference>
<feature type="signal peptide" evidence="1">
    <location>
        <begin position="1"/>
        <end position="18"/>
    </location>
</feature>
<feature type="chain" id="PRO_5037920248" evidence="1">
    <location>
        <begin position="19"/>
        <end position="179"/>
    </location>
</feature>
<dbReference type="Proteomes" id="UP000673447">
    <property type="component" value="Unassembled WGS sequence"/>
</dbReference>
<evidence type="ECO:0000256" key="1">
    <source>
        <dbReference type="SAM" id="SignalP"/>
    </source>
</evidence>
<reference evidence="2" key="1">
    <citation type="journal article" date="2016" name="Int. J. Syst. Evol. Microbiol.">
        <title>Pseudoxanthomonas helianthi sp. nov., isolated from roots of Jerusalem artichoke (Helianthus tuberosus).</title>
        <authorList>
            <person name="Kittiwongwattana C."/>
            <person name="Thawai C."/>
        </authorList>
    </citation>
    <scope>NUCLEOTIDE SEQUENCE</scope>
    <source>
        <strain evidence="2">110414</strain>
    </source>
</reference>
<evidence type="ECO:0000313" key="2">
    <source>
        <dbReference type="EMBL" id="MBP3984358.1"/>
    </source>
</evidence>
<dbReference type="EMBL" id="JAGKTC010000002">
    <property type="protein sequence ID" value="MBP3984358.1"/>
    <property type="molecule type" value="Genomic_DNA"/>
</dbReference>
<keyword evidence="3" id="KW-1185">Reference proteome</keyword>
<proteinExistence type="predicted"/>
<name>A0A940X4P3_9GAMM</name>
<comment type="caution">
    <text evidence="2">The sequence shown here is derived from an EMBL/GenBank/DDBJ whole genome shotgun (WGS) entry which is preliminary data.</text>
</comment>
<accession>A0A940X4P3</accession>
<organism evidence="2 3">
    <name type="scientific">Pseudoxanthomonas helianthi</name>
    <dbReference type="NCBI Taxonomy" id="1453541"/>
    <lineage>
        <taxon>Bacteria</taxon>
        <taxon>Pseudomonadati</taxon>
        <taxon>Pseudomonadota</taxon>
        <taxon>Gammaproteobacteria</taxon>
        <taxon>Lysobacterales</taxon>
        <taxon>Lysobacteraceae</taxon>
        <taxon>Pseudoxanthomonas</taxon>
    </lineage>
</organism>
<protein>
    <submittedName>
        <fullName evidence="2">Uncharacterized protein</fullName>
    </submittedName>
</protein>
<gene>
    <name evidence="2" type="ORF">J5837_07940</name>
</gene>
<evidence type="ECO:0000313" key="3">
    <source>
        <dbReference type="Proteomes" id="UP000673447"/>
    </source>
</evidence>